<reference evidence="1" key="1">
    <citation type="submission" date="2020-10" db="EMBL/GenBank/DDBJ databases">
        <title>Unveiling of a novel bifunctional photoreceptor, Dualchrome1, isolated from a cosmopolitan green alga.</title>
        <authorList>
            <person name="Suzuki S."/>
            <person name="Kawachi M."/>
        </authorList>
    </citation>
    <scope>NUCLEOTIDE SEQUENCE</scope>
    <source>
        <strain evidence="1">NIES 2893</strain>
    </source>
</reference>
<proteinExistence type="predicted"/>
<gene>
    <name evidence="1" type="ORF">PPROV_000630800</name>
</gene>
<evidence type="ECO:0000313" key="2">
    <source>
        <dbReference type="Proteomes" id="UP000660262"/>
    </source>
</evidence>
<dbReference type="Proteomes" id="UP000660262">
    <property type="component" value="Unassembled WGS sequence"/>
</dbReference>
<keyword evidence="2" id="KW-1185">Reference proteome</keyword>
<dbReference type="AlphaFoldDB" id="A0A830HJL0"/>
<evidence type="ECO:0000313" key="1">
    <source>
        <dbReference type="EMBL" id="GHP07566.1"/>
    </source>
</evidence>
<name>A0A830HJL0_9CHLO</name>
<organism evidence="1 2">
    <name type="scientific">Pycnococcus provasolii</name>
    <dbReference type="NCBI Taxonomy" id="41880"/>
    <lineage>
        <taxon>Eukaryota</taxon>
        <taxon>Viridiplantae</taxon>
        <taxon>Chlorophyta</taxon>
        <taxon>Pseudoscourfieldiophyceae</taxon>
        <taxon>Pseudoscourfieldiales</taxon>
        <taxon>Pycnococcaceae</taxon>
        <taxon>Pycnococcus</taxon>
    </lineage>
</organism>
<protein>
    <submittedName>
        <fullName evidence="1">Uncharacterized protein</fullName>
    </submittedName>
</protein>
<comment type="caution">
    <text evidence="1">The sequence shown here is derived from an EMBL/GenBank/DDBJ whole genome shotgun (WGS) entry which is preliminary data.</text>
</comment>
<accession>A0A830HJL0</accession>
<sequence length="151" mass="16805">MEGVLESSERLRGVRERFTSTAIRDILTFPSSIRREACHVAQGANAVLSILQAFDEGAKVLTATSMTDSNAWQIVRLGDVHPPGGASSLLEAPHAKTWIAWYYALHILVVTDKCTRYTMALALKGPGDMEHCFKQAIAFWRSQRRTTRIMA</sequence>
<dbReference type="EMBL" id="BNJQ01000017">
    <property type="protein sequence ID" value="GHP07566.1"/>
    <property type="molecule type" value="Genomic_DNA"/>
</dbReference>